<dbReference type="Gene3D" id="3.40.1280.10">
    <property type="match status" value="1"/>
</dbReference>
<name>A0A0G0BKN3_UNCC3</name>
<organism evidence="4 5">
    <name type="scientific">candidate division CPR3 bacterium GW2011_GWF2_35_18</name>
    <dbReference type="NCBI Taxonomy" id="1618350"/>
    <lineage>
        <taxon>Bacteria</taxon>
        <taxon>Bacteria division CPR3</taxon>
    </lineage>
</organism>
<keyword evidence="1 4" id="KW-0489">Methyltransferase</keyword>
<proteinExistence type="predicted"/>
<comment type="caution">
    <text evidence="4">The sequence shown here is derived from an EMBL/GenBank/DDBJ whole genome shotgun (WGS) entry which is preliminary data.</text>
</comment>
<keyword evidence="2 4" id="KW-0808">Transferase</keyword>
<feature type="domain" description="tRNA/rRNA methyltransferase SpoU type" evidence="3">
    <location>
        <begin position="4"/>
        <end position="153"/>
    </location>
</feature>
<dbReference type="SUPFAM" id="SSF75217">
    <property type="entry name" value="alpha/beta knot"/>
    <property type="match status" value="1"/>
</dbReference>
<sequence>MKNLYIALENIRSLYNVGAILRTCSFYCIKNVILIGISGTTTSYYDKKLILNQKLHKTALGSENDLEITMIPNTNALIKFAKNNKLEIVCIEQDKESIPLQTWKPQSKSIIVFGHERNGVDKSLLEKANTIVEIPKKGIHPSLNVATTCGIIVNHIVNNYKITLPKISPHT</sequence>
<dbReference type="AlphaFoldDB" id="A0A0G0BKN3"/>
<evidence type="ECO:0000256" key="2">
    <source>
        <dbReference type="ARBA" id="ARBA00022679"/>
    </source>
</evidence>
<dbReference type="PANTHER" id="PTHR46429:SF1">
    <property type="entry name" value="23S RRNA (GUANOSINE-2'-O-)-METHYLTRANSFERASE RLMB"/>
    <property type="match status" value="1"/>
</dbReference>
<reference evidence="4 5" key="1">
    <citation type="journal article" date="2015" name="Nature">
        <title>rRNA introns, odd ribosomes, and small enigmatic genomes across a large radiation of phyla.</title>
        <authorList>
            <person name="Brown C.T."/>
            <person name="Hug L.A."/>
            <person name="Thomas B.C."/>
            <person name="Sharon I."/>
            <person name="Castelle C.J."/>
            <person name="Singh A."/>
            <person name="Wilkins M.J."/>
            <person name="Williams K.H."/>
            <person name="Banfield J.F."/>
        </authorList>
    </citation>
    <scope>NUCLEOTIDE SEQUENCE [LARGE SCALE GENOMIC DNA]</scope>
</reference>
<dbReference type="InterPro" id="IPR001537">
    <property type="entry name" value="SpoU_MeTrfase"/>
</dbReference>
<dbReference type="Pfam" id="PF00588">
    <property type="entry name" value="SpoU_methylase"/>
    <property type="match status" value="1"/>
</dbReference>
<accession>A0A0G0BKN3</accession>
<dbReference type="GO" id="GO:0032259">
    <property type="term" value="P:methylation"/>
    <property type="evidence" value="ECO:0007669"/>
    <property type="project" value="UniProtKB-KW"/>
</dbReference>
<protein>
    <submittedName>
        <fullName evidence="4">RNA methyltransferase, TrmH family</fullName>
    </submittedName>
</protein>
<gene>
    <name evidence="4" type="ORF">UR67_C0002G0189</name>
</gene>
<evidence type="ECO:0000259" key="3">
    <source>
        <dbReference type="Pfam" id="PF00588"/>
    </source>
</evidence>
<dbReference type="GO" id="GO:0008173">
    <property type="term" value="F:RNA methyltransferase activity"/>
    <property type="evidence" value="ECO:0007669"/>
    <property type="project" value="InterPro"/>
</dbReference>
<dbReference type="GO" id="GO:0003723">
    <property type="term" value="F:RNA binding"/>
    <property type="evidence" value="ECO:0007669"/>
    <property type="project" value="InterPro"/>
</dbReference>
<dbReference type="InterPro" id="IPR029028">
    <property type="entry name" value="Alpha/beta_knot_MTases"/>
</dbReference>
<dbReference type="PANTHER" id="PTHR46429">
    <property type="entry name" value="23S RRNA (GUANOSINE-2'-O-)-METHYLTRANSFERASE RLMB"/>
    <property type="match status" value="1"/>
</dbReference>
<evidence type="ECO:0000256" key="1">
    <source>
        <dbReference type="ARBA" id="ARBA00022603"/>
    </source>
</evidence>
<dbReference type="Proteomes" id="UP000034581">
    <property type="component" value="Unassembled WGS sequence"/>
</dbReference>
<evidence type="ECO:0000313" key="4">
    <source>
        <dbReference type="EMBL" id="KKP70069.1"/>
    </source>
</evidence>
<dbReference type="EMBL" id="LBQB01000002">
    <property type="protein sequence ID" value="KKP70069.1"/>
    <property type="molecule type" value="Genomic_DNA"/>
</dbReference>
<dbReference type="GO" id="GO:0006396">
    <property type="term" value="P:RNA processing"/>
    <property type="evidence" value="ECO:0007669"/>
    <property type="project" value="InterPro"/>
</dbReference>
<dbReference type="STRING" id="1618350.UR67_C0002G0189"/>
<dbReference type="InterPro" id="IPR029026">
    <property type="entry name" value="tRNA_m1G_MTases_N"/>
</dbReference>
<dbReference type="GO" id="GO:0005829">
    <property type="term" value="C:cytosol"/>
    <property type="evidence" value="ECO:0007669"/>
    <property type="project" value="TreeGrafter"/>
</dbReference>
<dbReference type="InterPro" id="IPR004441">
    <property type="entry name" value="rRNA_MeTrfase_TrmH"/>
</dbReference>
<evidence type="ECO:0000313" key="5">
    <source>
        <dbReference type="Proteomes" id="UP000034581"/>
    </source>
</evidence>